<accession>A0ABT9CQJ9</accession>
<keyword evidence="2" id="KW-1185">Reference proteome</keyword>
<evidence type="ECO:0000313" key="1">
    <source>
        <dbReference type="EMBL" id="MDO7927764.1"/>
    </source>
</evidence>
<sequence length="141" mass="16012">MLSLITKLFQKITDKKTKPTEIEKFMSDHAMTFHGYGGLNINRLVVHEFGYLIRYLTDKKLDSFRDFRAISKSALAINQEINAELSKEILRESEALGVSRETAVGNMQRLQGIINTIAQYTALCDRLNVDLYAARDLQGKA</sequence>
<reference evidence="1 2" key="1">
    <citation type="submission" date="2023-07" db="EMBL/GenBank/DDBJ databases">
        <title>Identification of four novel Pseudomonas species associated with bacterial leaf spot of cucurbits.</title>
        <authorList>
            <person name="Fullem K.R."/>
        </authorList>
    </citation>
    <scope>NUCLEOTIDE SEQUENCE [LARGE SCALE GENOMIC DNA]</scope>
    <source>
        <strain evidence="1 2">KFB 138</strain>
    </source>
</reference>
<organism evidence="1 2">
    <name type="scientific">Pseudomonas serbiensis</name>
    <dbReference type="NCBI Taxonomy" id="3064350"/>
    <lineage>
        <taxon>Bacteria</taxon>
        <taxon>Pseudomonadati</taxon>
        <taxon>Pseudomonadota</taxon>
        <taxon>Gammaproteobacteria</taxon>
        <taxon>Pseudomonadales</taxon>
        <taxon>Pseudomonadaceae</taxon>
        <taxon>Pseudomonas</taxon>
    </lineage>
</organism>
<name>A0ABT9CQJ9_9PSED</name>
<dbReference type="EMBL" id="JAUQOO010000009">
    <property type="protein sequence ID" value="MDO7927764.1"/>
    <property type="molecule type" value="Genomic_DNA"/>
</dbReference>
<protein>
    <submittedName>
        <fullName evidence="1">Uncharacterized protein</fullName>
    </submittedName>
</protein>
<comment type="caution">
    <text evidence="1">The sequence shown here is derived from an EMBL/GenBank/DDBJ whole genome shotgun (WGS) entry which is preliminary data.</text>
</comment>
<evidence type="ECO:0000313" key="2">
    <source>
        <dbReference type="Proteomes" id="UP001223016"/>
    </source>
</evidence>
<dbReference type="Proteomes" id="UP001223016">
    <property type="component" value="Unassembled WGS sequence"/>
</dbReference>
<dbReference type="RefSeq" id="WP_304574992.1">
    <property type="nucleotide sequence ID" value="NZ_JAUQOO010000009.1"/>
</dbReference>
<proteinExistence type="predicted"/>
<gene>
    <name evidence="1" type="ORF">Q6A51_13290</name>
</gene>